<dbReference type="Pfam" id="PF18962">
    <property type="entry name" value="Por_Secre_tail"/>
    <property type="match status" value="1"/>
</dbReference>
<dbReference type="Proteomes" id="UP001167796">
    <property type="component" value="Unassembled WGS sequence"/>
</dbReference>
<gene>
    <name evidence="4" type="ORF">Q5H92_20900</name>
</gene>
<proteinExistence type="predicted"/>
<accession>A0ABT9AG60</accession>
<dbReference type="InterPro" id="IPR055353">
    <property type="entry name" value="DUF7619"/>
</dbReference>
<evidence type="ECO:0000259" key="2">
    <source>
        <dbReference type="Pfam" id="PF18962"/>
    </source>
</evidence>
<keyword evidence="5" id="KW-1185">Reference proteome</keyword>
<evidence type="ECO:0000313" key="4">
    <source>
        <dbReference type="EMBL" id="MDO7848836.1"/>
    </source>
</evidence>
<dbReference type="RefSeq" id="WP_305013504.1">
    <property type="nucleotide sequence ID" value="NZ_JAUQSX010000013.1"/>
</dbReference>
<feature type="domain" description="DUF11" evidence="1">
    <location>
        <begin position="323"/>
        <end position="426"/>
    </location>
</feature>
<evidence type="ECO:0000259" key="3">
    <source>
        <dbReference type="Pfam" id="PF24595"/>
    </source>
</evidence>
<feature type="domain" description="DUF7619" evidence="3">
    <location>
        <begin position="435"/>
        <end position="574"/>
    </location>
</feature>
<dbReference type="NCBIfam" id="TIGR04183">
    <property type="entry name" value="Por_Secre_tail"/>
    <property type="match status" value="1"/>
</dbReference>
<dbReference type="Pfam" id="PF01345">
    <property type="entry name" value="DUF11"/>
    <property type="match status" value="1"/>
</dbReference>
<sequence>MINSFDAAGNPQWSILAGNPNANITDMATDTLGNFYITGGSQRSVRLGTTTVGLGFFLAKYTGAGQLLWARGEQQTAGVTSSNNYAVGWSLNPTNDGVTLLVQLTAPLYRSSMLDSLVVSSEDNIVHYSPLGVPQWLLTTSTPPGSSGASYTGFYAFSDLHTDARGNLYGTGRIDTAPRLPGVLGNPVVLFGPHTTVGSGNVTFRINAQANTLRGLVYFDQNSNGRQDVGENSFPRSVTGVLTQGSATSYTAVASDGQLQTFATPGAYTLSLAALPHYTVSQPGSGRYTGTFSGRNQLVVNQTFGLAPVANQPDLRATLTPYTSARPGFVTHYRLTLENVGTTTLPSGTATLVLDSRMTYISSTPSAARTGQTLTWTYASLAPFGRNEYDVLFSLPTNATPGAVLNTAASAPVTGDVAPTDNAATLAQTVVSSYDPNSIEVSYERLTPAQVAAQQPLDYTIHFQNLGTASAVNVLLSDTLDFRKLNPATLMLIAQSHNCIWSLTSLKPNTGLLTVRFLNINLPERNLDVIRSQGFVRFRVQPRTTLAVGDIVPNTAGIVFDYNAPVITNTATTTVMLTSATLANHTAAAWNAYPNPATDAVTIAADLKAAGPVRLDLLDALGRTVRQQTLTAPAGPLRQTLDLRGLAPGFYVLRLTPPTGPASSQQLVRE</sequence>
<protein>
    <submittedName>
        <fullName evidence="4">T9SS type A sorting domain-containing protein</fullName>
    </submittedName>
</protein>
<dbReference type="NCBIfam" id="TIGR01451">
    <property type="entry name" value="B_ant_repeat"/>
    <property type="match status" value="1"/>
</dbReference>
<organism evidence="4 5">
    <name type="scientific">Hymenobacter mellowenesis</name>
    <dbReference type="NCBI Taxonomy" id="3063995"/>
    <lineage>
        <taxon>Bacteria</taxon>
        <taxon>Pseudomonadati</taxon>
        <taxon>Bacteroidota</taxon>
        <taxon>Cytophagia</taxon>
        <taxon>Cytophagales</taxon>
        <taxon>Hymenobacteraceae</taxon>
        <taxon>Hymenobacter</taxon>
    </lineage>
</organism>
<comment type="caution">
    <text evidence="4">The sequence shown here is derived from an EMBL/GenBank/DDBJ whole genome shotgun (WGS) entry which is preliminary data.</text>
</comment>
<dbReference type="InterPro" id="IPR026444">
    <property type="entry name" value="Secre_tail"/>
</dbReference>
<name>A0ABT9AG60_9BACT</name>
<evidence type="ECO:0000313" key="5">
    <source>
        <dbReference type="Proteomes" id="UP001167796"/>
    </source>
</evidence>
<evidence type="ECO:0000259" key="1">
    <source>
        <dbReference type="Pfam" id="PF01345"/>
    </source>
</evidence>
<dbReference type="EMBL" id="JAUQSX010000013">
    <property type="protein sequence ID" value="MDO7848836.1"/>
    <property type="molecule type" value="Genomic_DNA"/>
</dbReference>
<reference evidence="4" key="1">
    <citation type="submission" date="2023-07" db="EMBL/GenBank/DDBJ databases">
        <authorList>
            <person name="Kim M.K."/>
        </authorList>
    </citation>
    <scope>NUCLEOTIDE SEQUENCE</scope>
    <source>
        <strain evidence="4">M29</strain>
    </source>
</reference>
<dbReference type="Pfam" id="PF24595">
    <property type="entry name" value="DUF7619"/>
    <property type="match status" value="1"/>
</dbReference>
<dbReference type="InterPro" id="IPR001434">
    <property type="entry name" value="OmcB-like_DUF11"/>
</dbReference>
<dbReference type="InterPro" id="IPR047589">
    <property type="entry name" value="DUF11_rpt"/>
</dbReference>
<feature type="domain" description="Secretion system C-terminal sorting" evidence="2">
    <location>
        <begin position="593"/>
        <end position="656"/>
    </location>
</feature>